<dbReference type="GO" id="GO:0051607">
    <property type="term" value="P:defense response to virus"/>
    <property type="evidence" value="ECO:0007669"/>
    <property type="project" value="Ensembl"/>
</dbReference>
<evidence type="ECO:0000259" key="13">
    <source>
        <dbReference type="Pfam" id="PF17749"/>
    </source>
</evidence>
<feature type="compositionally biased region" description="Basic residues" evidence="11">
    <location>
        <begin position="30"/>
        <end position="43"/>
    </location>
</feature>
<dbReference type="GO" id="GO:0036342">
    <property type="term" value="P:post-anal tail morphogenesis"/>
    <property type="evidence" value="ECO:0007669"/>
    <property type="project" value="Ensembl"/>
</dbReference>
<dbReference type="GO" id="GO:0070507">
    <property type="term" value="P:regulation of microtubule cytoskeleton organization"/>
    <property type="evidence" value="ECO:0007669"/>
    <property type="project" value="Ensembl"/>
</dbReference>
<feature type="compositionally biased region" description="Basic and acidic residues" evidence="11">
    <location>
        <begin position="1"/>
        <end position="10"/>
    </location>
</feature>
<evidence type="ECO:0000256" key="2">
    <source>
        <dbReference type="ARBA" id="ARBA00004430"/>
    </source>
</evidence>
<reference evidence="14" key="3">
    <citation type="submission" date="2025-09" db="UniProtKB">
        <authorList>
            <consortium name="Ensembl"/>
        </authorList>
    </citation>
    <scope>IDENTIFICATION</scope>
</reference>
<dbReference type="AlphaFoldDB" id="A0A670HWY9"/>
<dbReference type="OMA" id="FRFLMDV"/>
<dbReference type="GO" id="GO:0036064">
    <property type="term" value="C:ciliary basal body"/>
    <property type="evidence" value="ECO:0007669"/>
    <property type="project" value="Ensembl"/>
</dbReference>
<dbReference type="GO" id="GO:0097546">
    <property type="term" value="C:ciliary base"/>
    <property type="evidence" value="ECO:0007669"/>
    <property type="project" value="Ensembl"/>
</dbReference>
<proteinExistence type="inferred from homology"/>
<dbReference type="GO" id="GO:0031333">
    <property type="term" value="P:negative regulation of protein-containing complex assembly"/>
    <property type="evidence" value="ECO:0007669"/>
    <property type="project" value="Ensembl"/>
</dbReference>
<reference evidence="14 15" key="1">
    <citation type="journal article" date="2019" name="Proc. Natl. Acad. Sci. U.S.A.">
        <title>Regulatory changes in pterin and carotenoid genes underlie balanced color polymorphisms in the wall lizard.</title>
        <authorList>
            <person name="Andrade P."/>
            <person name="Pinho C."/>
            <person name="Perez I de Lanuza G."/>
            <person name="Afonso S."/>
            <person name="Brejcha J."/>
            <person name="Rubin C.J."/>
            <person name="Wallerman O."/>
            <person name="Pereira P."/>
            <person name="Sabatino S.J."/>
            <person name="Bellati A."/>
            <person name="Pellitteri-Rosa D."/>
            <person name="Bosakova Z."/>
            <person name="Bunikis I."/>
            <person name="Carretero M.A."/>
            <person name="Feiner N."/>
            <person name="Marsik P."/>
            <person name="Pauperio F."/>
            <person name="Salvi D."/>
            <person name="Soler L."/>
            <person name="While G.M."/>
            <person name="Uller T."/>
            <person name="Font E."/>
            <person name="Andersson L."/>
            <person name="Carneiro M."/>
        </authorList>
    </citation>
    <scope>NUCLEOTIDE SEQUENCE</scope>
</reference>
<keyword evidence="15" id="KW-1185">Reference proteome</keyword>
<dbReference type="PANTHER" id="PTHR31363:SF0">
    <property type="entry name" value="TRAF3-INTERACTING PROTEIN 1"/>
    <property type="match status" value="1"/>
</dbReference>
<dbReference type="GO" id="GO:0035869">
    <property type="term" value="C:ciliary transition zone"/>
    <property type="evidence" value="ECO:0007669"/>
    <property type="project" value="Ensembl"/>
</dbReference>
<dbReference type="InterPro" id="IPR018799">
    <property type="entry name" value="TRAF3IP1"/>
</dbReference>
<keyword evidence="6" id="KW-0206">Cytoskeleton</keyword>
<evidence type="ECO:0000256" key="4">
    <source>
        <dbReference type="ARBA" id="ARBA00022794"/>
    </source>
</evidence>
<dbReference type="GO" id="GO:0001738">
    <property type="term" value="P:morphogenesis of a polarized epithelium"/>
    <property type="evidence" value="ECO:0007669"/>
    <property type="project" value="Ensembl"/>
</dbReference>
<organism evidence="14 15">
    <name type="scientific">Podarcis muralis</name>
    <name type="common">Wall lizard</name>
    <name type="synonym">Lacerta muralis</name>
    <dbReference type="NCBI Taxonomy" id="64176"/>
    <lineage>
        <taxon>Eukaryota</taxon>
        <taxon>Metazoa</taxon>
        <taxon>Chordata</taxon>
        <taxon>Craniata</taxon>
        <taxon>Vertebrata</taxon>
        <taxon>Euteleostomi</taxon>
        <taxon>Lepidosauria</taxon>
        <taxon>Squamata</taxon>
        <taxon>Bifurcata</taxon>
        <taxon>Unidentata</taxon>
        <taxon>Episquamata</taxon>
        <taxon>Laterata</taxon>
        <taxon>Lacertibaenia</taxon>
        <taxon>Lacertidae</taxon>
        <taxon>Podarcis</taxon>
    </lineage>
</organism>
<dbReference type="GO" id="GO:0032688">
    <property type="term" value="P:negative regulation of interferon-beta production"/>
    <property type="evidence" value="ECO:0007669"/>
    <property type="project" value="Ensembl"/>
</dbReference>
<dbReference type="Ensembl" id="ENSPMRT00000003983.1">
    <property type="protein sequence ID" value="ENSPMRP00000003720.1"/>
    <property type="gene ID" value="ENSPMRG00000002588.1"/>
</dbReference>
<dbReference type="GO" id="GO:0050687">
    <property type="term" value="P:negative regulation of defense response to virus"/>
    <property type="evidence" value="ECO:0007669"/>
    <property type="project" value="Ensembl"/>
</dbReference>
<dbReference type="Gene3D" id="1.10.418.50">
    <property type="entry name" value="Microtubule-binding protein MIP-T3"/>
    <property type="match status" value="1"/>
</dbReference>
<evidence type="ECO:0000313" key="14">
    <source>
        <dbReference type="Ensembl" id="ENSPMRP00000003720.1"/>
    </source>
</evidence>
<feature type="domain" description="TRAF3-interacting protein 1 N-terminal" evidence="12">
    <location>
        <begin position="69"/>
        <end position="180"/>
    </location>
</feature>
<feature type="compositionally biased region" description="Basic and acidic residues" evidence="11">
    <location>
        <begin position="211"/>
        <end position="304"/>
    </location>
</feature>
<dbReference type="GO" id="GO:0042073">
    <property type="term" value="P:intraciliary transport"/>
    <property type="evidence" value="ECO:0007669"/>
    <property type="project" value="TreeGrafter"/>
</dbReference>
<comment type="subcellular location">
    <subcellularLocation>
        <location evidence="2">Cytoplasm</location>
        <location evidence="2">Cytoskeleton</location>
        <location evidence="2">Cilium axoneme</location>
    </subcellularLocation>
    <subcellularLocation>
        <location evidence="1">Cytoplasm</location>
        <location evidence="1">Cytoskeleton</location>
        <location evidence="1">Cilium basal body</location>
    </subcellularLocation>
</comment>
<keyword evidence="5 10" id="KW-0175">Coiled coil</keyword>
<dbReference type="GO" id="GO:0001650">
    <property type="term" value="C:fibrillar center"/>
    <property type="evidence" value="ECO:0007669"/>
    <property type="project" value="Ensembl"/>
</dbReference>
<feature type="coiled-coil region" evidence="10">
    <location>
        <begin position="643"/>
        <end position="677"/>
    </location>
</feature>
<dbReference type="GO" id="GO:0045879">
    <property type="term" value="P:negative regulation of smoothened signaling pathway"/>
    <property type="evidence" value="ECO:0007669"/>
    <property type="project" value="Ensembl"/>
</dbReference>
<evidence type="ECO:0000256" key="9">
    <source>
        <dbReference type="ARBA" id="ARBA00070492"/>
    </source>
</evidence>
<dbReference type="GO" id="GO:0097542">
    <property type="term" value="C:ciliary tip"/>
    <property type="evidence" value="ECO:0007669"/>
    <property type="project" value="Ensembl"/>
</dbReference>
<feature type="compositionally biased region" description="Basic and acidic residues" evidence="11">
    <location>
        <begin position="312"/>
        <end position="411"/>
    </location>
</feature>
<dbReference type="GO" id="GO:0030992">
    <property type="term" value="C:intraciliary transport particle B"/>
    <property type="evidence" value="ECO:0007669"/>
    <property type="project" value="Ensembl"/>
</dbReference>
<evidence type="ECO:0000259" key="12">
    <source>
        <dbReference type="Pfam" id="PF10243"/>
    </source>
</evidence>
<evidence type="ECO:0000256" key="5">
    <source>
        <dbReference type="ARBA" id="ARBA00023054"/>
    </source>
</evidence>
<dbReference type="FunFam" id="1.10.418.50:FF:000001">
    <property type="entry name" value="TRAF3-interacting protein 1 isoform X1"/>
    <property type="match status" value="1"/>
</dbReference>
<accession>A0A670HWY9</accession>
<evidence type="ECO:0000256" key="3">
    <source>
        <dbReference type="ARBA" id="ARBA00022490"/>
    </source>
</evidence>
<feature type="compositionally biased region" description="Basic and acidic residues" evidence="11">
    <location>
        <begin position="437"/>
        <end position="461"/>
    </location>
</feature>
<name>A0A670HWY9_PODMU</name>
<feature type="region of interest" description="Disordered" evidence="11">
    <location>
        <begin position="199"/>
        <end position="525"/>
    </location>
</feature>
<evidence type="ECO:0000256" key="1">
    <source>
        <dbReference type="ARBA" id="ARBA00004120"/>
    </source>
</evidence>
<dbReference type="GO" id="GO:0060271">
    <property type="term" value="P:cilium assembly"/>
    <property type="evidence" value="ECO:0007669"/>
    <property type="project" value="Ensembl"/>
</dbReference>
<dbReference type="Pfam" id="PF10243">
    <property type="entry name" value="MIP-T3"/>
    <property type="match status" value="1"/>
</dbReference>
<evidence type="ECO:0000256" key="8">
    <source>
        <dbReference type="ARBA" id="ARBA00043971"/>
    </source>
</evidence>
<evidence type="ECO:0000256" key="10">
    <source>
        <dbReference type="SAM" id="Coils"/>
    </source>
</evidence>
<keyword evidence="7" id="KW-0966">Cell projection</keyword>
<dbReference type="GO" id="GO:0031076">
    <property type="term" value="P:embryonic camera-type eye development"/>
    <property type="evidence" value="ECO:0007669"/>
    <property type="project" value="Ensembl"/>
</dbReference>
<dbReference type="GO" id="GO:0005813">
    <property type="term" value="C:centrosome"/>
    <property type="evidence" value="ECO:0007669"/>
    <property type="project" value="Ensembl"/>
</dbReference>
<dbReference type="GO" id="GO:0042733">
    <property type="term" value="P:embryonic digit morphogenesis"/>
    <property type="evidence" value="ECO:0007669"/>
    <property type="project" value="Ensembl"/>
</dbReference>
<evidence type="ECO:0000256" key="7">
    <source>
        <dbReference type="ARBA" id="ARBA00023273"/>
    </source>
</evidence>
<dbReference type="InterPro" id="IPR042576">
    <property type="entry name" value="TRAF3IP1_N_sf"/>
</dbReference>
<evidence type="ECO:0000256" key="11">
    <source>
        <dbReference type="SAM" id="MobiDB-lite"/>
    </source>
</evidence>
<gene>
    <name evidence="14" type="primary">TRAF3IP1</name>
</gene>
<dbReference type="GO" id="GO:0016604">
    <property type="term" value="C:nuclear body"/>
    <property type="evidence" value="ECO:0007669"/>
    <property type="project" value="Ensembl"/>
</dbReference>
<reference evidence="14" key="2">
    <citation type="submission" date="2025-08" db="UniProtKB">
        <authorList>
            <consortium name="Ensembl"/>
        </authorList>
    </citation>
    <scope>IDENTIFICATION</scope>
</reference>
<dbReference type="GO" id="GO:0005930">
    <property type="term" value="C:axoneme"/>
    <property type="evidence" value="ECO:0007669"/>
    <property type="project" value="UniProtKB-SubCell"/>
</dbReference>
<feature type="domain" description="TRAF3-interacting protein 1 C-terminal" evidence="13">
    <location>
        <begin position="571"/>
        <end position="724"/>
    </location>
</feature>
<protein>
    <recommendedName>
        <fullName evidence="9">TRAF3-interacting protein 1</fullName>
    </recommendedName>
</protein>
<dbReference type="GO" id="GO:0035050">
    <property type="term" value="P:embryonic heart tube development"/>
    <property type="evidence" value="ECO:0007669"/>
    <property type="project" value="Ensembl"/>
</dbReference>
<dbReference type="InterPro" id="IPR041476">
    <property type="entry name" value="TRAF3IP1_C"/>
</dbReference>
<dbReference type="GO" id="GO:0008017">
    <property type="term" value="F:microtubule binding"/>
    <property type="evidence" value="ECO:0007669"/>
    <property type="project" value="InterPro"/>
</dbReference>
<sequence>MRAPDAEGRGKQAPPRSGLLLLGPRSRVATARRGRRARARRKERASAGGPGAACRGLLAGAAGAMQGSMVRRTQELLGRVIRKPPLTERLLSKPPFRYLHDVIGEVIRSTGFMKGLYTEAEMKSDNVKDKDAKIGFLQKAIDVVIMVTGEPLAVKPARIVAGHEPERTNELLQAIAKCCLNKLSSDEAVQRVLAGEKADMKGGISSSKTQNRTEDQRSHKEGRGDSEIKDRNSIQDQKPKEEIKEEGSRRKERESDKHKDIENRHKNLDKDNFKEGEKHERERNKNRSSKQGRESEKIRDKEKGDGEEEKEEHDKERDRERKQHEGGREKDRLREKDKERAKDKEHEKIRERGKDREKDKRRERVKETEQSREQGKDKADKKLTGSEENVTKKPLERSVKDKAEPEKESENAARLSRQHSTKGPRQRAKPVGEATLADEKPATVLHGKAEPEIAVKQRGDSSSDAEGDVLNTAAPEKIVVSENSEITNELPPQVTQRRLPRPSSARPAPPRIKRQESAEVLAPERNGSAKIVTNVIIDKEEEEDDDQFVVEAALHLPEMAEMATEATVELEEDEKHGGLVKRILETKKDYELSQLPKSAEKEKPLLSEAARRKEKDLVAKEIEKFRGSIQALCRSALPLGKIMDYIQEDVDAMKNELQMWQNENKQLEEALQKEQSITDSVVEPLKVELAELDQLIKDEQDKICAKMANVLKNDEKIQKMVHNINSRR</sequence>
<dbReference type="InterPro" id="IPR040468">
    <property type="entry name" value="TRAF3IP1_N"/>
</dbReference>
<feature type="region of interest" description="Disordered" evidence="11">
    <location>
        <begin position="1"/>
        <end position="51"/>
    </location>
</feature>
<comment type="similarity">
    <text evidence="8">Belongs to the TRAF3IP1 family.</text>
</comment>
<dbReference type="GeneTree" id="ENSGT00720000108822"/>
<feature type="compositionally biased region" description="Low complexity" evidence="11">
    <location>
        <begin position="14"/>
        <end position="29"/>
    </location>
</feature>
<dbReference type="Proteomes" id="UP000472272">
    <property type="component" value="Chromosome 1"/>
</dbReference>
<dbReference type="GO" id="GO:0021904">
    <property type="term" value="P:dorsal/ventral neural tube patterning"/>
    <property type="evidence" value="ECO:0007669"/>
    <property type="project" value="Ensembl"/>
</dbReference>
<dbReference type="GO" id="GO:0001822">
    <property type="term" value="P:kidney development"/>
    <property type="evidence" value="ECO:0007669"/>
    <property type="project" value="Ensembl"/>
</dbReference>
<evidence type="ECO:0000313" key="15">
    <source>
        <dbReference type="Proteomes" id="UP000472272"/>
    </source>
</evidence>
<dbReference type="PANTHER" id="PTHR31363">
    <property type="entry name" value="TRAF3-INTERACTING PROTEIN 1"/>
    <property type="match status" value="1"/>
</dbReference>
<dbReference type="Pfam" id="PF17749">
    <property type="entry name" value="MIP-T3_C"/>
    <property type="match status" value="1"/>
</dbReference>
<feature type="compositionally biased region" description="Basic residues" evidence="11">
    <location>
        <begin position="416"/>
        <end position="428"/>
    </location>
</feature>
<keyword evidence="4" id="KW-0970">Cilium biogenesis/degradation</keyword>
<evidence type="ECO:0000256" key="6">
    <source>
        <dbReference type="ARBA" id="ARBA00023212"/>
    </source>
</evidence>
<keyword evidence="3" id="KW-0963">Cytoplasm</keyword>